<feature type="transmembrane region" description="Helical" evidence="1">
    <location>
        <begin position="2178"/>
        <end position="2201"/>
    </location>
</feature>
<name>A0AA36MIS9_9DINO</name>
<accession>A0AA36MIS9</accession>
<evidence type="ECO:0000256" key="2">
    <source>
        <dbReference type="SAM" id="SignalP"/>
    </source>
</evidence>
<keyword evidence="2" id="KW-0732">Signal</keyword>
<evidence type="ECO:0000256" key="1">
    <source>
        <dbReference type="SAM" id="Phobius"/>
    </source>
</evidence>
<keyword evidence="1" id="KW-0472">Membrane</keyword>
<comment type="caution">
    <text evidence="4">The sequence shown here is derived from an EMBL/GenBank/DDBJ whole genome shotgun (WGS) entry which is preliminary data.</text>
</comment>
<protein>
    <recommendedName>
        <fullName evidence="3">NUP210 Ig-like domain-containing protein</fullName>
    </recommendedName>
</protein>
<evidence type="ECO:0000313" key="5">
    <source>
        <dbReference type="Proteomes" id="UP001178507"/>
    </source>
</evidence>
<keyword evidence="1" id="KW-0812">Transmembrane</keyword>
<reference evidence="4" key="1">
    <citation type="submission" date="2023-08" db="EMBL/GenBank/DDBJ databases">
        <authorList>
            <person name="Chen Y."/>
            <person name="Shah S."/>
            <person name="Dougan E. K."/>
            <person name="Thang M."/>
            <person name="Chan C."/>
        </authorList>
    </citation>
    <scope>NUCLEOTIDE SEQUENCE</scope>
</reference>
<dbReference type="EMBL" id="CAUJNA010000220">
    <property type="protein sequence ID" value="CAJ1373844.1"/>
    <property type="molecule type" value="Genomic_DNA"/>
</dbReference>
<dbReference type="InterPro" id="IPR045197">
    <property type="entry name" value="NUP210-like"/>
</dbReference>
<gene>
    <name evidence="4" type="ORF">EVOR1521_LOCUS3558</name>
</gene>
<dbReference type="Pfam" id="PF22969">
    <property type="entry name" value="Ig_NUP210_2nd"/>
    <property type="match status" value="1"/>
</dbReference>
<keyword evidence="1" id="KW-1133">Transmembrane helix</keyword>
<evidence type="ECO:0000313" key="4">
    <source>
        <dbReference type="EMBL" id="CAJ1373844.1"/>
    </source>
</evidence>
<proteinExistence type="predicted"/>
<dbReference type="PANTHER" id="PTHR23019">
    <property type="entry name" value="NUCLEAR PORE MEMBRANE GLYCOPROTEIN GP210-RELATED"/>
    <property type="match status" value="1"/>
</dbReference>
<organism evidence="4 5">
    <name type="scientific">Effrenium voratum</name>
    <dbReference type="NCBI Taxonomy" id="2562239"/>
    <lineage>
        <taxon>Eukaryota</taxon>
        <taxon>Sar</taxon>
        <taxon>Alveolata</taxon>
        <taxon>Dinophyceae</taxon>
        <taxon>Suessiales</taxon>
        <taxon>Symbiodiniaceae</taxon>
        <taxon>Effrenium</taxon>
    </lineage>
</organism>
<sequence>MGRCHVVLGLVLAWVPAIAEPKISVVTALLPARGPGRANGTIGAGARLRVEASGGCFRWVSQRPDLVAVEEPLHEELPPRRPAEAQAEAACQEACLHAGRQFLLPDETTPADDGCQPVAIIRSLAESVDNVEKVLVLAQDINSPGVELRCEVYIASIERIEVETSVRRINVDDVETLGVKAYDKQGNVFSSLEGLQFRWRIGDSSVLKSPKLVDSAFKLSPVRRFLAEAGVQPDTVLLQGISTGRTTVGANLTIDKKPIVSPEVLLTVLENIVVIPSLLLAPPMAHLQLQLKVLRGPRRPLEEFPPVQLPVEHFRWHVQPVEGGEDVLYVQPEMGRVVTQRLGSGRVLAVDGRIENNTAASVIHVSQPASLRFWTQPLWHGAGVPTIGSTPGWLGSVESGWEEEELHVLRSATSGVSSAEPVLQLVQGRTYALKLELLDKNSQLMQIPLNLRAGARCEAAGADPQLQLLHQASNSAVFIFRAVELGEGHIIIKNLTLQADDQDKARGRKSLALKLMAKQAFVVAPQLRPVVPVEGPMLLPRWHSYLLQVVGGSGRQVFAVHSQPAKAISVSPNGRVQAFGQLATGELSVHDERNPQNNLSLPVLVRRAGRLLLQPRYLQILLPRAVTKAHEEPVWVRARPEDDEDADVCEAMCRLLRNLTFWNCSALFSTDRLVAEVSNRSVASVSTNASSRFATCALIFARPLAVGRFQLSARAQEADAVEPLPVAPLPFEVYKPVEWQLLDVKDLGRGAEEALAAARLDQSAALVVAPCSSIRLRLSGGPRSMNVPGHHSWNLTVGPHISVQRLSERSFQVTCMQVTSGPVQLTGEVRHAPKDKLHGEVFVDKLTLWMRCSVPARVQAVAELNETEPEGILDKDPKLALGVQRGRNTPFRARFVDAFGRTILNASEYWLRWSLTPTSKEGLFFQKAWLNVNKKEPFASIAVPSDATVGATATLRLEVSLPPSSLCVSAATLAALPLPSSDELPLVVARKLELRWPGHPHRARFAMFRNLSIVLEAGFGTGRAQLEILSGHDILEVLEPQQICGEPGFVEPCVPAKAPALKRSKGVGFCLAEPMPEALWVGSPCNATRSPHVQRWFLLPTAQGTASLALWDPDLLGARPQPLEVTLRMAKQLDVGLLDEETPADGSAVLVVRGQHRPLRVDVRDAEGQALGVVNWEPLKLKLRSSDPGAFEVKRSPTRCGEYECVCHTPGVYRLSAEMQDYPNGTIYSRILPVQCLPSFDVVLKRIVVMPGQAFDLAFSGGPPRFNDRTFFDYVSSSPQVASIDEDVGLVTALSPGEADVYVRLHDRSSGREIARAGAHVTVTVPNSASIGGIHSLAGAEPGLEPAPALLKGSEALRLRARLWSGSLELTPLLLGLAASKAAPATMDERSRRVLNTALDMGETVVEATEAATQAALHQALSEGLVHSEASNAAAAFGVSCDYHWTADPSVVLEPVGSGVLAVDLRSADGPQQVEVAVVASCPLGRGRETVQLQAKATLPVLPSLQLWSPLGVPCPGASRILVPLHGRVPLAFSMPRSQLKVDILGGSAVQLLEAEDVVELEAGLSEGESALQVQAFAAPQHILTLQVAVSARKAFAARIDAIPPRLPLSASAWCPLYLVDATGQTLTIASNFQVEPSSSLTSVATAEVQAIAGGAALHIRAIGEGCTMLSVTVQLPDERRLPSDIAELCVVRGALVGHGPLLLQPGARLNLDAEELAQLRGFGARRPPIAFSLRLQRLPSNTRSLEEAAAQVSRDVAAALAEGWPRGELGAHPDAPEVRMVAARWVQATSADAVPSLGVEVDLEVIARELAKAAGRSGELGLLDLAEVMQGNFSTETLRLLDLSWGMRGIASEAIHAQDRRCQGCCVPLAQCRSCCDRALRLCGDKAASSVAGWYSTHPHLLAVEGQRVSAIAREPGLATLHYCDGVVSADIQVQIARPGQLMAESPEVGPSDLLSQRNISNEVNSSDLRVKFRAFREGGALEADDELRSSPFLAQNLQLQCEPTEAAMQEFFKFKANRDSCVLEPRLPSGAALHRLAPQQIGLRASLNGSSSRGATLEWPFLPRFVVVQAEAPLSPRQPCATLTTSHPSATVLVWTGGYHIEASLEGQIRSWRRGNLSLEVAPSREPRTSIRITWHGAVEWDVPEEVPLRISMASGQVETCRVRIEPSQVPCSPDAGGWSLLEMLFILLAMAALLWLLLRMCARPPPQHGIGDAFQGVGAGPVFGGDPFGGPHAVSPFRALG</sequence>
<feature type="chain" id="PRO_5041446968" description="NUP210 Ig-like domain-containing protein" evidence="2">
    <location>
        <begin position="20"/>
        <end position="2244"/>
    </location>
</feature>
<dbReference type="PANTHER" id="PTHR23019:SF0">
    <property type="entry name" value="NUCLEAR PORE MEMBRANE GLYCOPROTEIN 210"/>
    <property type="match status" value="1"/>
</dbReference>
<evidence type="ECO:0000259" key="3">
    <source>
        <dbReference type="Pfam" id="PF22969"/>
    </source>
</evidence>
<dbReference type="Proteomes" id="UP001178507">
    <property type="component" value="Unassembled WGS sequence"/>
</dbReference>
<dbReference type="InterPro" id="IPR055097">
    <property type="entry name" value="Ig_NUP210_2nd"/>
</dbReference>
<keyword evidence="5" id="KW-1185">Reference proteome</keyword>
<feature type="signal peptide" evidence="2">
    <location>
        <begin position="1"/>
        <end position="19"/>
    </location>
</feature>
<feature type="domain" description="NUP210 Ig-like" evidence="3">
    <location>
        <begin position="165"/>
        <end position="254"/>
    </location>
</feature>